<organism evidence="3">
    <name type="scientific">Archaeoglobus fulgidus</name>
    <dbReference type="NCBI Taxonomy" id="2234"/>
    <lineage>
        <taxon>Archaea</taxon>
        <taxon>Methanobacteriati</taxon>
        <taxon>Methanobacteriota</taxon>
        <taxon>Archaeoglobi</taxon>
        <taxon>Archaeoglobales</taxon>
        <taxon>Archaeoglobaceae</taxon>
        <taxon>Archaeoglobus</taxon>
    </lineage>
</organism>
<dbReference type="AlphaFoldDB" id="A0A7J3M4V8"/>
<dbReference type="Pfam" id="PF02634">
    <property type="entry name" value="FdhD-NarQ"/>
    <property type="match status" value="1"/>
</dbReference>
<keyword evidence="1" id="KW-0963">Cytoplasm</keyword>
<dbReference type="InterPro" id="IPR016193">
    <property type="entry name" value="Cytidine_deaminase-like"/>
</dbReference>
<evidence type="ECO:0000256" key="1">
    <source>
        <dbReference type="ARBA" id="ARBA00022490"/>
    </source>
</evidence>
<dbReference type="PANTHER" id="PTHR30592:SF1">
    <property type="entry name" value="SULFUR CARRIER PROTEIN FDHD"/>
    <property type="match status" value="1"/>
</dbReference>
<dbReference type="GO" id="GO:0016783">
    <property type="term" value="F:sulfurtransferase activity"/>
    <property type="evidence" value="ECO:0007669"/>
    <property type="project" value="InterPro"/>
</dbReference>
<reference evidence="3" key="1">
    <citation type="journal article" date="2020" name="mSystems">
        <title>Genome- and Community-Level Interaction Insights into Carbon Utilization and Element Cycling Functions of Hydrothermarchaeota in Hydrothermal Sediment.</title>
        <authorList>
            <person name="Zhou Z."/>
            <person name="Liu Y."/>
            <person name="Xu W."/>
            <person name="Pan J."/>
            <person name="Luo Z.H."/>
            <person name="Li M."/>
        </authorList>
    </citation>
    <scope>NUCLEOTIDE SEQUENCE [LARGE SCALE GENOMIC DNA]</scope>
    <source>
        <strain evidence="3">SpSt-587</strain>
    </source>
</reference>
<dbReference type="Gene3D" id="3.10.20.10">
    <property type="match status" value="1"/>
</dbReference>
<dbReference type="Gene3D" id="3.40.140.10">
    <property type="entry name" value="Cytidine Deaminase, domain 2"/>
    <property type="match status" value="1"/>
</dbReference>
<dbReference type="SUPFAM" id="SSF53927">
    <property type="entry name" value="Cytidine deaminase-like"/>
    <property type="match status" value="1"/>
</dbReference>
<dbReference type="GO" id="GO:0006777">
    <property type="term" value="P:Mo-molybdopterin cofactor biosynthetic process"/>
    <property type="evidence" value="ECO:0007669"/>
    <property type="project" value="UniProtKB-KW"/>
</dbReference>
<dbReference type="InterPro" id="IPR003786">
    <property type="entry name" value="FdhD"/>
</dbReference>
<comment type="caution">
    <text evidence="3">The sequence shown here is derived from an EMBL/GenBank/DDBJ whole genome shotgun (WGS) entry which is preliminary data.</text>
</comment>
<keyword evidence="2" id="KW-0501">Molybdenum cofactor biosynthesis</keyword>
<evidence type="ECO:0000313" key="3">
    <source>
        <dbReference type="EMBL" id="HGT83450.1"/>
    </source>
</evidence>
<evidence type="ECO:0000256" key="2">
    <source>
        <dbReference type="ARBA" id="ARBA00023150"/>
    </source>
</evidence>
<dbReference type="EMBL" id="DSYZ01000129">
    <property type="protein sequence ID" value="HGT83450.1"/>
    <property type="molecule type" value="Genomic_DNA"/>
</dbReference>
<accession>A0A7J3M4V8</accession>
<sequence>MIRLIGEPLEVAEEKEIMLVINGRPHYLMCTPRMLKELALGFAISEGIAKSVENLKLEILDDIIVLDTNSIPETKYHTSGCIGVRNRFEGKIESKIKFRVDELRNYLSLLEVDEYKKTRGYHIAVVVEKGRFFRAYDVGRHNAVDKAIGLALLNKANLSESFLLISGRISLGIATKCANAGIPLIVSKAAIFDSAIEFCKQTGLSAVSFATNIAIGDAIE</sequence>
<gene>
    <name evidence="3" type="primary">fdhD</name>
    <name evidence="3" type="ORF">ENT52_06975</name>
</gene>
<proteinExistence type="predicted"/>
<keyword evidence="3" id="KW-0808">Transferase</keyword>
<name>A0A7J3M4V8_ARCFL</name>
<protein>
    <submittedName>
        <fullName evidence="3">Formate dehydrogenase accessory sulfurtransferase FdhD</fullName>
    </submittedName>
</protein>
<dbReference type="NCBIfam" id="TIGR00129">
    <property type="entry name" value="fdhD_narQ"/>
    <property type="match status" value="1"/>
</dbReference>
<dbReference type="PANTHER" id="PTHR30592">
    <property type="entry name" value="FORMATE DEHYDROGENASE"/>
    <property type="match status" value="1"/>
</dbReference>